<dbReference type="RefSeq" id="WP_277832798.1">
    <property type="nucleotide sequence ID" value="NZ_JAAIVF010000003.1"/>
</dbReference>
<dbReference type="Pfam" id="PF13834">
    <property type="entry name" value="DUF4193"/>
    <property type="match status" value="1"/>
</dbReference>
<evidence type="ECO:0000313" key="2">
    <source>
        <dbReference type="EMBL" id="MDG3013868.1"/>
    </source>
</evidence>
<evidence type="ECO:0000256" key="1">
    <source>
        <dbReference type="SAM" id="MobiDB-lite"/>
    </source>
</evidence>
<sequence>MSVDFDRPRDDDSDRSGEEPGPLGRGRGAEPDTELDDREDTAETMDLPGADLSGEELGVRVVPMKRDEFTCSRCFLVHHRSQLARHEGDRLICRDCV</sequence>
<proteinExistence type="predicted"/>
<name>A0A9X4RCR1_9ACTN</name>
<evidence type="ECO:0000313" key="3">
    <source>
        <dbReference type="Proteomes" id="UP001152755"/>
    </source>
</evidence>
<dbReference type="Proteomes" id="UP001152755">
    <property type="component" value="Unassembled WGS sequence"/>
</dbReference>
<dbReference type="InterPro" id="IPR025242">
    <property type="entry name" value="DUF4193"/>
</dbReference>
<feature type="compositionally biased region" description="Acidic residues" evidence="1">
    <location>
        <begin position="31"/>
        <end position="43"/>
    </location>
</feature>
<comment type="caution">
    <text evidence="2">The sequence shown here is derived from an EMBL/GenBank/DDBJ whole genome shotgun (WGS) entry which is preliminary data.</text>
</comment>
<gene>
    <name evidence="2" type="ORF">NVS88_04775</name>
</gene>
<accession>A0A9X4RCR1</accession>
<feature type="region of interest" description="Disordered" evidence="1">
    <location>
        <begin position="1"/>
        <end position="52"/>
    </location>
</feature>
<dbReference type="AlphaFoldDB" id="A0A9X4RCR1"/>
<protein>
    <submittedName>
        <fullName evidence="2">DUF4193 domain-containing protein</fullName>
    </submittedName>
</protein>
<reference evidence="2" key="1">
    <citation type="submission" date="2022-08" db="EMBL/GenBank/DDBJ databases">
        <title>Genome analysis of Corynebacteriales strain.</title>
        <authorList>
            <person name="Lee S.D."/>
        </authorList>
    </citation>
    <scope>NUCLEOTIDE SEQUENCE</scope>
    <source>
        <strain evidence="2">D3-21</strain>
    </source>
</reference>
<organism evidence="2 3">
    <name type="scientific">Speluncibacter jeojiensis</name>
    <dbReference type="NCBI Taxonomy" id="2710754"/>
    <lineage>
        <taxon>Bacteria</taxon>
        <taxon>Bacillati</taxon>
        <taxon>Actinomycetota</taxon>
        <taxon>Actinomycetes</taxon>
        <taxon>Mycobacteriales</taxon>
        <taxon>Speluncibacteraceae</taxon>
        <taxon>Speluncibacter</taxon>
    </lineage>
</organism>
<dbReference type="EMBL" id="JANRHA010000002">
    <property type="protein sequence ID" value="MDG3013868.1"/>
    <property type="molecule type" value="Genomic_DNA"/>
</dbReference>
<keyword evidence="3" id="KW-1185">Reference proteome</keyword>
<feature type="compositionally biased region" description="Basic and acidic residues" evidence="1">
    <location>
        <begin position="1"/>
        <end position="18"/>
    </location>
</feature>